<dbReference type="Proteomes" id="UP001250932">
    <property type="component" value="Unassembled WGS sequence"/>
</dbReference>
<dbReference type="InterPro" id="IPR019934">
    <property type="entry name" value="CHP03545"/>
</dbReference>
<evidence type="ECO:0000313" key="5">
    <source>
        <dbReference type="Proteomes" id="UP001250932"/>
    </source>
</evidence>
<gene>
    <name evidence="4" type="ORF">PPG34_03160</name>
</gene>
<evidence type="ECO:0000256" key="1">
    <source>
        <dbReference type="SAM" id="Coils"/>
    </source>
</evidence>
<name>A0ABU3K4N9_9BACT</name>
<dbReference type="NCBIfam" id="TIGR03545">
    <property type="entry name" value="TIGR03545 family protein"/>
    <property type="match status" value="1"/>
</dbReference>
<organism evidence="4 5">
    <name type="scientific">Candidatus Nitronereus thalassa</name>
    <dbReference type="NCBI Taxonomy" id="3020898"/>
    <lineage>
        <taxon>Bacteria</taxon>
        <taxon>Pseudomonadati</taxon>
        <taxon>Nitrospirota</taxon>
        <taxon>Nitrospiria</taxon>
        <taxon>Nitrospirales</taxon>
        <taxon>Nitrospiraceae</taxon>
        <taxon>Candidatus Nitronereus</taxon>
    </lineage>
</organism>
<evidence type="ECO:0000256" key="2">
    <source>
        <dbReference type="SAM" id="MobiDB-lite"/>
    </source>
</evidence>
<comment type="caution">
    <text evidence="4">The sequence shown here is derived from an EMBL/GenBank/DDBJ whole genome shotgun (WGS) entry which is preliminary data.</text>
</comment>
<sequence length="609" mass="66492">MTQPKTGVIRWWGLGAFVVLVCAIAALWLLVVDGLVKALIEEEGTKAVGAKVELGSADLTLIPAGLRLTRFQVTNPEKPMTNMVEIANLVMSLDGLQLLRRKVLISEMTVEDVQFGTARATSGAIEVRSQKLTEGPPQEELSFTLPPLKVPNVEQILEQEDLETLKLVRTIQNDIHREQEVWKQRLKTLPGQAEFAKYQKRIEELRSSTKKGVGDVLGGVEELKTIKQEIEQDLENLKSARKEFNEKIALLKQRIAQVQSAPQRDLNRLKEKYSLSPKGLANLGESLLGKQIGEKLQEGVGWYEMVQPYLGGIESGDSSTEDRPAPERGEGIDVHFTEYQPVPEFLIRLAKVSFLLDIGQIQGQIKNITPEPHILDLPLTFAFAGKQLKDVQSVTIQGTLDHRNPEQPQDTIQFQAKEYQLQPVALSTQPEWPVVLKNGVADVTVNAQLRGQAITAIGSTDLSSLQVVAGKPGDANPLTNALSGAVSDISTLSVQAEITGTVQQYDVRIQSELDRILKEAAGKMVKNLAASFGKDLQSAISAKVSEPLKALTGSLGGLDSIGGELTNRLAKENDLLKGLLEQGLPKNALPKGLPEGLPDKLPGGFKLPF</sequence>
<keyword evidence="1" id="KW-0175">Coiled coil</keyword>
<accession>A0ABU3K4N9</accession>
<keyword evidence="3" id="KW-1133">Transmembrane helix</keyword>
<feature type="transmembrane region" description="Helical" evidence="3">
    <location>
        <begin position="12"/>
        <end position="31"/>
    </location>
</feature>
<feature type="region of interest" description="Disordered" evidence="2">
    <location>
        <begin position="587"/>
        <end position="609"/>
    </location>
</feature>
<dbReference type="RefSeq" id="WP_313831687.1">
    <property type="nucleotide sequence ID" value="NZ_JAQOUE010000001.1"/>
</dbReference>
<evidence type="ECO:0000313" key="4">
    <source>
        <dbReference type="EMBL" id="MDT7041332.1"/>
    </source>
</evidence>
<keyword evidence="3" id="KW-0812">Transmembrane</keyword>
<keyword evidence="5" id="KW-1185">Reference proteome</keyword>
<protein>
    <submittedName>
        <fullName evidence="4">TIGR03545 family protein</fullName>
    </submittedName>
</protein>
<reference evidence="4 5" key="1">
    <citation type="journal article" date="2023" name="ISME J.">
        <title>Cultivation and genomic characterization of novel and ubiquitous marine nitrite-oxidizing bacteria from the Nitrospirales.</title>
        <authorList>
            <person name="Mueller A.J."/>
            <person name="Daebeler A."/>
            <person name="Herbold C.W."/>
            <person name="Kirkegaard R.H."/>
            <person name="Daims H."/>
        </authorList>
    </citation>
    <scope>NUCLEOTIDE SEQUENCE [LARGE SCALE GENOMIC DNA]</scope>
    <source>
        <strain evidence="4 5">EB</strain>
    </source>
</reference>
<keyword evidence="3" id="KW-0472">Membrane</keyword>
<proteinExistence type="predicted"/>
<evidence type="ECO:0000256" key="3">
    <source>
        <dbReference type="SAM" id="Phobius"/>
    </source>
</evidence>
<feature type="coiled-coil region" evidence="1">
    <location>
        <begin position="220"/>
        <end position="261"/>
    </location>
</feature>
<dbReference type="EMBL" id="JAQOUE010000001">
    <property type="protein sequence ID" value="MDT7041332.1"/>
    <property type="molecule type" value="Genomic_DNA"/>
</dbReference>